<reference evidence="1 2" key="1">
    <citation type="journal article" date="2013" name="BMC Genomics">
        <title>Comparative genomics of parasitic silkworm microsporidia reveal an association between genome expansion and host adaptation.</title>
        <authorList>
            <person name="Pan G."/>
            <person name="Xu J."/>
            <person name="Li T."/>
            <person name="Xia Q."/>
            <person name="Liu S.L."/>
            <person name="Zhang G."/>
            <person name="Li S."/>
            <person name="Li C."/>
            <person name="Liu H."/>
            <person name="Yang L."/>
            <person name="Liu T."/>
            <person name="Zhang X."/>
            <person name="Wu Z."/>
            <person name="Fan W."/>
            <person name="Dang X."/>
            <person name="Xiang H."/>
            <person name="Tao M."/>
            <person name="Li Y."/>
            <person name="Hu J."/>
            <person name="Li Z."/>
            <person name="Lin L."/>
            <person name="Luo J."/>
            <person name="Geng L."/>
            <person name="Wang L."/>
            <person name="Long M."/>
            <person name="Wan Y."/>
            <person name="He N."/>
            <person name="Zhang Z."/>
            <person name="Lu C."/>
            <person name="Keeling P.J."/>
            <person name="Wang J."/>
            <person name="Xiang Z."/>
            <person name="Zhou Z."/>
        </authorList>
    </citation>
    <scope>NUCLEOTIDE SEQUENCE [LARGE SCALE GENOMIC DNA]</scope>
    <source>
        <strain evidence="2">CQ1 / CVCC 102059</strain>
    </source>
</reference>
<proteinExistence type="predicted"/>
<dbReference type="VEuPathDB" id="MicrosporidiaDB:NBO_6g0094"/>
<keyword evidence="2" id="KW-1185">Reference proteome</keyword>
<organism evidence="1 2">
    <name type="scientific">Nosema bombycis (strain CQ1 / CVCC 102059)</name>
    <name type="common">Microsporidian parasite</name>
    <name type="synonym">Pebrine of silkworm</name>
    <dbReference type="NCBI Taxonomy" id="578461"/>
    <lineage>
        <taxon>Eukaryota</taxon>
        <taxon>Fungi</taxon>
        <taxon>Fungi incertae sedis</taxon>
        <taxon>Microsporidia</taxon>
        <taxon>Nosematidae</taxon>
        <taxon>Nosema</taxon>
    </lineage>
</organism>
<evidence type="ECO:0000313" key="2">
    <source>
        <dbReference type="Proteomes" id="UP000016927"/>
    </source>
</evidence>
<protein>
    <submittedName>
        <fullName evidence="1">Cyclin B-like guanine nucleotide binding protein</fullName>
    </submittedName>
</protein>
<dbReference type="HOGENOM" id="CLU_839620_0_0_1"/>
<dbReference type="Proteomes" id="UP000016927">
    <property type="component" value="Unassembled WGS sequence"/>
</dbReference>
<dbReference type="OrthoDB" id="2190070at2759"/>
<evidence type="ECO:0000313" key="1">
    <source>
        <dbReference type="EMBL" id="EOB15343.1"/>
    </source>
</evidence>
<dbReference type="AlphaFoldDB" id="R0MR35"/>
<accession>R0MR35</accession>
<dbReference type="EMBL" id="KB908914">
    <property type="protein sequence ID" value="EOB15343.1"/>
    <property type="molecule type" value="Genomic_DNA"/>
</dbReference>
<name>R0MR35_NOSB1</name>
<gene>
    <name evidence="1" type="ORF">NBO_6g0094</name>
</gene>
<sequence length="331" mass="38501">MNFIQGQALLRTKCISLSISFIFKMEIVNYSEMILEGDHILTDDLGQIIIFDCKKGSKDFKGIIKYWSSREEKEYLEFELKPKEDEEDKDNVYILINGIYYFISSKPSSKPIISIFFKKGRFYAKKYCDDNEVGGLKEGGSQDLNDNPKVNPTFDTFKVNTPSPCIHKPSSPSFDHSPLEVILPCPSPLLDIIILNLPSSCSLHSSFSYFCFSNFKTYFGFIFCYFLEGYNYYSILLLSEFYNPLINIDNDNIPLNIPLFPNICFMITNNNKELYLSNFINLNFNFPLDFLDKVIGSILNEERICFISKKDLLLKIMYFLKYIEPFKWSHS</sequence>
<dbReference type="STRING" id="578461.R0MR35"/>